<dbReference type="InterPro" id="IPR008266">
    <property type="entry name" value="Tyr_kinase_AS"/>
</dbReference>
<dbReference type="InterPro" id="IPR011009">
    <property type="entry name" value="Kinase-like_dom_sf"/>
</dbReference>
<reference evidence="3" key="1">
    <citation type="submission" date="2022-07" db="EMBL/GenBank/DDBJ databases">
        <title>Genome Sequence of Physisporinus lineatus.</title>
        <authorList>
            <person name="Buettner E."/>
        </authorList>
    </citation>
    <scope>NUCLEOTIDE SEQUENCE</scope>
    <source>
        <strain evidence="3">VT162</strain>
    </source>
</reference>
<protein>
    <recommendedName>
        <fullName evidence="2">Fungal-type protein kinase domain-containing protein</fullName>
    </recommendedName>
</protein>
<accession>A0AAD5VBI1</accession>
<dbReference type="EMBL" id="JANAWD010000016">
    <property type="protein sequence ID" value="KAJ3491195.1"/>
    <property type="molecule type" value="Genomic_DNA"/>
</dbReference>
<evidence type="ECO:0000256" key="1">
    <source>
        <dbReference type="SAM" id="MobiDB-lite"/>
    </source>
</evidence>
<name>A0AAD5VBI1_9APHY</name>
<evidence type="ECO:0000313" key="4">
    <source>
        <dbReference type="Proteomes" id="UP001212997"/>
    </source>
</evidence>
<feature type="compositionally biased region" description="Basic residues" evidence="1">
    <location>
        <begin position="914"/>
        <end position="923"/>
    </location>
</feature>
<dbReference type="PROSITE" id="PS00109">
    <property type="entry name" value="PROTEIN_KINASE_TYR"/>
    <property type="match status" value="1"/>
</dbReference>
<feature type="compositionally biased region" description="Basic and acidic residues" evidence="1">
    <location>
        <begin position="892"/>
        <end position="913"/>
    </location>
</feature>
<sequence length="923" mass="105948">MYSVHHPGDNTGDVKCQSNEISSQLEGTAHVLEYTSQFAEANGFITDNMHNIYVNNKNFMKTFFDVEMAECNNMLNRLSERGLWSQKTKSWTHPPYSPVKKKWLHSLFLDVANGVSELDNLAHPRPDGTILTWINTRGCNINSYWHNSYDASIDFIATLEPVSPSTRSFHTRSRGPPSWNQVIVPGGLKDISTPYTDIILQRLAHCVRRIFKEQPDRRFTFGFTFELVFLTIWYFDRSGILSSEHINVYESPHLLIQFLIGCARMSAVDFGFDPTFLWFKDENTHLQSYQIPLDVVRGGFEMMPWIFEMPEEGEDGGIEDAGRKGEDIKGAPENEGEIRALDTQMKRVKYVTFRALKVSRAEMMVGRATRIWLAYMLDDYLKALETHSPSVLAMFRIYVLKDVWRDVARTSEGSLYQKQGPLDGVARFCSSEHVTIFGDVDKTECNRNRMGVTGRRAGSRKEYIRYYHAKIFPSEYPLSTFSITRNESMTLIDVLEDYDPGSQSENAIISRAHYRILLETFGHSIKDFVTQEELLSAFLDAVKGKLTYSSALYTRSSSMSPGHKNMYNAGYLHRDISSGNILITGQPSPNRGVLIDQDYTLPSDPECRFSTKDLRTVSPCPPMVDFVLTLVQGTRPFMAVEMLNQKPFTPIEKAYVVRPDLYPLDPYTPRVQIIMPAELWRELRPRVIHDLESFFWVLCWICIFREGPSTLRRITEDDDPQAWRRVKSLFDNNDPTGGSKLKEEIFEDSAIMEKCILANLSPFFYNMGGLLVSLKEVVFNVYHTSEYDNAHEDFIAAIEARLEELRTHHDPMDTEYDTARARRRVERTQTGVPMDQGSSGGKRPGEGEFEKAVAKAKADILREKESNFAAMVRRAESRRANYRFHRPPQFRSRGETTACERSKRGLQMEDNNRPTKKARIHQG</sequence>
<dbReference type="PANTHER" id="PTHR38248:SF2">
    <property type="entry name" value="FUNK1 11"/>
    <property type="match status" value="1"/>
</dbReference>
<evidence type="ECO:0000313" key="3">
    <source>
        <dbReference type="EMBL" id="KAJ3491195.1"/>
    </source>
</evidence>
<gene>
    <name evidence="3" type="ORF">NLI96_g886</name>
</gene>
<dbReference type="Pfam" id="PF17667">
    <property type="entry name" value="Pkinase_fungal"/>
    <property type="match status" value="1"/>
</dbReference>
<dbReference type="SUPFAM" id="SSF56112">
    <property type="entry name" value="Protein kinase-like (PK-like)"/>
    <property type="match status" value="1"/>
</dbReference>
<organism evidence="3 4">
    <name type="scientific">Meripilus lineatus</name>
    <dbReference type="NCBI Taxonomy" id="2056292"/>
    <lineage>
        <taxon>Eukaryota</taxon>
        <taxon>Fungi</taxon>
        <taxon>Dikarya</taxon>
        <taxon>Basidiomycota</taxon>
        <taxon>Agaricomycotina</taxon>
        <taxon>Agaricomycetes</taxon>
        <taxon>Polyporales</taxon>
        <taxon>Meripilaceae</taxon>
        <taxon>Meripilus</taxon>
    </lineage>
</organism>
<feature type="region of interest" description="Disordered" evidence="1">
    <location>
        <begin position="827"/>
        <end position="849"/>
    </location>
</feature>
<dbReference type="PANTHER" id="PTHR38248">
    <property type="entry name" value="FUNK1 6"/>
    <property type="match status" value="1"/>
</dbReference>
<dbReference type="InterPro" id="IPR040976">
    <property type="entry name" value="Pkinase_fungal"/>
</dbReference>
<keyword evidence="4" id="KW-1185">Reference proteome</keyword>
<dbReference type="AlphaFoldDB" id="A0AAD5VBI1"/>
<proteinExistence type="predicted"/>
<evidence type="ECO:0000259" key="2">
    <source>
        <dbReference type="Pfam" id="PF17667"/>
    </source>
</evidence>
<dbReference type="Gene3D" id="1.10.510.10">
    <property type="entry name" value="Transferase(Phosphotransferase) domain 1"/>
    <property type="match status" value="1"/>
</dbReference>
<dbReference type="GO" id="GO:0004672">
    <property type="term" value="F:protein kinase activity"/>
    <property type="evidence" value="ECO:0007669"/>
    <property type="project" value="InterPro"/>
</dbReference>
<dbReference type="Proteomes" id="UP001212997">
    <property type="component" value="Unassembled WGS sequence"/>
</dbReference>
<feature type="region of interest" description="Disordered" evidence="1">
    <location>
        <begin position="880"/>
        <end position="923"/>
    </location>
</feature>
<comment type="caution">
    <text evidence="3">The sequence shown here is derived from an EMBL/GenBank/DDBJ whole genome shotgun (WGS) entry which is preliminary data.</text>
</comment>
<feature type="domain" description="Fungal-type protein kinase" evidence="2">
    <location>
        <begin position="171"/>
        <end position="702"/>
    </location>
</feature>